<sequence length="174" mass="19489">MGSEVPMNFKKPAGGHSFEEDNYKKLDREVREMASALTHRLTNLHQKNKSNLHQHEEDEEDQGIRIITIAGTNTGATMRAELDNISKNSTRGRDGTTPHDNEGFITYANSNFQAINNSIMLGSSYSCNDPGIHMETTEDYINEDHHGNKPGNKGKKKVKSDQHSDKSEDENSDD</sequence>
<feature type="region of interest" description="Disordered" evidence="1">
    <location>
        <begin position="136"/>
        <end position="174"/>
    </location>
</feature>
<organism evidence="2 3">
    <name type="scientific">Kingdonia uniflora</name>
    <dbReference type="NCBI Taxonomy" id="39325"/>
    <lineage>
        <taxon>Eukaryota</taxon>
        <taxon>Viridiplantae</taxon>
        <taxon>Streptophyta</taxon>
        <taxon>Embryophyta</taxon>
        <taxon>Tracheophyta</taxon>
        <taxon>Spermatophyta</taxon>
        <taxon>Magnoliopsida</taxon>
        <taxon>Ranunculales</taxon>
        <taxon>Circaeasteraceae</taxon>
        <taxon>Kingdonia</taxon>
    </lineage>
</organism>
<dbReference type="OrthoDB" id="774437at2759"/>
<proteinExistence type="predicted"/>
<evidence type="ECO:0000313" key="2">
    <source>
        <dbReference type="EMBL" id="KAF6156759.1"/>
    </source>
</evidence>
<accession>A0A7J7MP97</accession>
<dbReference type="PANTHER" id="PTHR33472">
    <property type="entry name" value="OS01G0106600 PROTEIN"/>
    <property type="match status" value="1"/>
</dbReference>
<dbReference type="EMBL" id="JACGCM010001301">
    <property type="protein sequence ID" value="KAF6156759.1"/>
    <property type="molecule type" value="Genomic_DNA"/>
</dbReference>
<dbReference type="AlphaFoldDB" id="A0A7J7MP97"/>
<evidence type="ECO:0000256" key="1">
    <source>
        <dbReference type="SAM" id="MobiDB-lite"/>
    </source>
</evidence>
<protein>
    <submittedName>
        <fullName evidence="2">Uncharacterized protein</fullName>
    </submittedName>
</protein>
<dbReference type="PANTHER" id="PTHR33472:SF28">
    <property type="entry name" value="BROMO AND FHA DOMAIN-CONTAINING PROTEIN DDB_G0267958"/>
    <property type="match status" value="1"/>
</dbReference>
<dbReference type="Proteomes" id="UP000541444">
    <property type="component" value="Unassembled WGS sequence"/>
</dbReference>
<name>A0A7J7MP97_9MAGN</name>
<evidence type="ECO:0000313" key="3">
    <source>
        <dbReference type="Proteomes" id="UP000541444"/>
    </source>
</evidence>
<gene>
    <name evidence="2" type="ORF">GIB67_033228</name>
</gene>
<comment type="caution">
    <text evidence="2">The sequence shown here is derived from an EMBL/GenBank/DDBJ whole genome shotgun (WGS) entry which is preliminary data.</text>
</comment>
<feature type="region of interest" description="Disordered" evidence="1">
    <location>
        <begin position="1"/>
        <end position="20"/>
    </location>
</feature>
<reference evidence="2 3" key="1">
    <citation type="journal article" date="2020" name="IScience">
        <title>Genome Sequencing of the Endangered Kingdonia uniflora (Circaeasteraceae, Ranunculales) Reveals Potential Mechanisms of Evolutionary Specialization.</title>
        <authorList>
            <person name="Sun Y."/>
            <person name="Deng T."/>
            <person name="Zhang A."/>
            <person name="Moore M.J."/>
            <person name="Landis J.B."/>
            <person name="Lin N."/>
            <person name="Zhang H."/>
            <person name="Zhang X."/>
            <person name="Huang J."/>
            <person name="Zhang X."/>
            <person name="Sun H."/>
            <person name="Wang H."/>
        </authorList>
    </citation>
    <scope>NUCLEOTIDE SEQUENCE [LARGE SCALE GENOMIC DNA]</scope>
    <source>
        <strain evidence="2">TB1705</strain>
        <tissue evidence="2">Leaf</tissue>
    </source>
</reference>
<keyword evidence="3" id="KW-1185">Reference proteome</keyword>